<feature type="transmembrane region" description="Helical" evidence="1">
    <location>
        <begin position="6"/>
        <end position="26"/>
    </location>
</feature>
<gene>
    <name evidence="2" type="ORF">C7456_1035</name>
</gene>
<accession>A0A316IGT3</accession>
<evidence type="ECO:0000313" key="3">
    <source>
        <dbReference type="Proteomes" id="UP000245812"/>
    </source>
</evidence>
<dbReference type="OrthoDB" id="3298842at2"/>
<sequence length="86" mass="9552">MDSVTHAWYYGPALFVLGFALARAIYRRPYAPPAPPPDTSDEAIDAALRARRSVEAIRLYRLRTGCDLRTAKQAVQARAARLGPRP</sequence>
<dbReference type="Proteomes" id="UP000245812">
    <property type="component" value="Unassembled WGS sequence"/>
</dbReference>
<evidence type="ECO:0000313" key="2">
    <source>
        <dbReference type="EMBL" id="PWK91886.1"/>
    </source>
</evidence>
<comment type="caution">
    <text evidence="2">The sequence shown here is derived from an EMBL/GenBank/DDBJ whole genome shotgun (WGS) entry which is preliminary data.</text>
</comment>
<name>A0A316IGT3_9GAMM</name>
<organism evidence="2 3">
    <name type="scientific">Fulvimonas soli</name>
    <dbReference type="NCBI Taxonomy" id="155197"/>
    <lineage>
        <taxon>Bacteria</taxon>
        <taxon>Pseudomonadati</taxon>
        <taxon>Pseudomonadota</taxon>
        <taxon>Gammaproteobacteria</taxon>
        <taxon>Lysobacterales</taxon>
        <taxon>Rhodanobacteraceae</taxon>
        <taxon>Fulvimonas</taxon>
    </lineage>
</organism>
<evidence type="ECO:0000256" key="1">
    <source>
        <dbReference type="SAM" id="Phobius"/>
    </source>
</evidence>
<dbReference type="RefSeq" id="WP_139942904.1">
    <property type="nucleotide sequence ID" value="NZ_MSZV01000069.1"/>
</dbReference>
<reference evidence="2 3" key="1">
    <citation type="submission" date="2018-05" db="EMBL/GenBank/DDBJ databases">
        <title>Genomic Encyclopedia of Type Strains, Phase IV (KMG-IV): sequencing the most valuable type-strain genomes for metagenomic binning, comparative biology and taxonomic classification.</title>
        <authorList>
            <person name="Goeker M."/>
        </authorList>
    </citation>
    <scope>NUCLEOTIDE SEQUENCE [LARGE SCALE GENOMIC DNA]</scope>
    <source>
        <strain evidence="2 3">DSM 14263</strain>
    </source>
</reference>
<protein>
    <recommendedName>
        <fullName evidence="4">Ribosomal L7/L12-like protein</fullName>
    </recommendedName>
</protein>
<evidence type="ECO:0008006" key="4">
    <source>
        <dbReference type="Google" id="ProtNLM"/>
    </source>
</evidence>
<keyword evidence="3" id="KW-1185">Reference proteome</keyword>
<dbReference type="EMBL" id="QGHC01000003">
    <property type="protein sequence ID" value="PWK91886.1"/>
    <property type="molecule type" value="Genomic_DNA"/>
</dbReference>
<keyword evidence="1" id="KW-0812">Transmembrane</keyword>
<dbReference type="AlphaFoldDB" id="A0A316IGT3"/>
<keyword evidence="1" id="KW-1133">Transmembrane helix</keyword>
<keyword evidence="1" id="KW-0472">Membrane</keyword>
<proteinExistence type="predicted"/>